<dbReference type="GO" id="GO:0006606">
    <property type="term" value="P:protein import into nucleus"/>
    <property type="evidence" value="ECO:0007669"/>
    <property type="project" value="TreeGrafter"/>
</dbReference>
<dbReference type="GO" id="GO:0017056">
    <property type="term" value="F:structural constituent of nuclear pore"/>
    <property type="evidence" value="ECO:0007669"/>
    <property type="project" value="InterPro"/>
</dbReference>
<feature type="compositionally biased region" description="Polar residues" evidence="14">
    <location>
        <begin position="402"/>
        <end position="440"/>
    </location>
</feature>
<feature type="compositionally biased region" description="Gly residues" evidence="14">
    <location>
        <begin position="136"/>
        <end position="148"/>
    </location>
</feature>
<dbReference type="FunFam" id="1.20.5.170:FF:000040">
    <property type="entry name" value="Nuclear pore glycoprotein p62"/>
    <property type="match status" value="1"/>
</dbReference>
<sequence>MSGFKFGNAGGGTGTSGSSTGGLFGTSGGTPATSSMFGQPTPASSAPGTGGLFAGGASTGAKPLFGTGNTGTQPSLSFGSNGGSKPGSGASTPSLFGANNSTASASTSGIFGQPSSNTTSAGKTGGLFSTSSTGSALGGAAGGGGFNFAGGSAPAGDQSKPAGSQSGLFPSVGNTGSSLFGSATPTPSTAAPAGSTTPAGPKFSFTNSTTPAGPPPTAKANSKSLFGATPSGQQPLFGGAKPADSTQPKPSMFSNLGTGAQNSTPSSNLFGNPSSTPASSAATTASSAPASEAPKASFGFPPAASTPGSQAPAASVAPATTSLFGSATTSAAPASNLFGGTSKATTTTAPSSTATSAPASAPLFGNLGGTGGSGAPASSATSIPSTTAPASSNLFGQPAKSPATQPQSTAGMTAPGTTQPAGASQPLGSSISGPTPQQSRLKNKTMDEIITRWASDLLKYQKEFQEQAIKVASWDRLLVENGEKIQTLSDSTHEAERATREIESQLSAVESGQAELTSWIDRYEAEVDDMFARQVGPGESLQGPDQERERTYKIAEKLTDKVDEMGKNLTSMIEAINDASTNVSKNAKTDDPLSHIVRVLNSHLTQLQWIDQNTEVLQAKVASAQKTGQNISSNGYGGLDNDAAESFYRSYNNSRR</sequence>
<evidence type="ECO:0000256" key="12">
    <source>
        <dbReference type="ARBA" id="ARBA00078941"/>
    </source>
</evidence>
<evidence type="ECO:0000256" key="6">
    <source>
        <dbReference type="ARBA" id="ARBA00022816"/>
    </source>
</evidence>
<feature type="compositionally biased region" description="Polar residues" evidence="14">
    <location>
        <begin position="70"/>
        <end position="79"/>
    </location>
</feature>
<feature type="compositionally biased region" description="Low complexity" evidence="14">
    <location>
        <begin position="98"/>
        <end position="108"/>
    </location>
</feature>
<dbReference type="GO" id="GO:0051028">
    <property type="term" value="P:mRNA transport"/>
    <property type="evidence" value="ECO:0007669"/>
    <property type="project" value="UniProtKB-KW"/>
</dbReference>
<dbReference type="AlphaFoldDB" id="A0A9P6VMA1"/>
<feature type="compositionally biased region" description="Low complexity" evidence="14">
    <location>
        <begin position="126"/>
        <end position="135"/>
    </location>
</feature>
<dbReference type="PANTHER" id="PTHR12084">
    <property type="entry name" value="NUCLEAR PORE GLYCOPROTEIN P62-RELATED"/>
    <property type="match status" value="1"/>
</dbReference>
<dbReference type="EMBL" id="VNKQ01000005">
    <property type="protein sequence ID" value="KAG0650633.1"/>
    <property type="molecule type" value="Genomic_DNA"/>
</dbReference>
<comment type="similarity">
    <text evidence="4">Belongs to the nucleoporin NSP1/NUP62 family.</text>
</comment>
<feature type="compositionally biased region" description="Polar residues" evidence="14">
    <location>
        <begin position="244"/>
        <end position="272"/>
    </location>
</feature>
<feature type="compositionally biased region" description="Low complexity" evidence="14">
    <location>
        <begin position="375"/>
        <end position="392"/>
    </location>
</feature>
<keyword evidence="8" id="KW-0811">Translocation</keyword>
<feature type="compositionally biased region" description="Polar residues" evidence="14">
    <location>
        <begin position="109"/>
        <end position="121"/>
    </location>
</feature>
<dbReference type="GO" id="GO:0044613">
    <property type="term" value="C:nuclear pore central transport channel"/>
    <property type="evidence" value="ECO:0007669"/>
    <property type="project" value="TreeGrafter"/>
</dbReference>
<dbReference type="InterPro" id="IPR007758">
    <property type="entry name" value="Nucleoporin_NSP1_C"/>
</dbReference>
<dbReference type="GO" id="GO:0006405">
    <property type="term" value="P:RNA export from nucleus"/>
    <property type="evidence" value="ECO:0007669"/>
    <property type="project" value="TreeGrafter"/>
</dbReference>
<feature type="compositionally biased region" description="Low complexity" evidence="14">
    <location>
        <begin position="344"/>
        <end position="362"/>
    </location>
</feature>
<evidence type="ECO:0000256" key="2">
    <source>
        <dbReference type="ARBA" id="ARBA00004567"/>
    </source>
</evidence>
<evidence type="ECO:0000256" key="7">
    <source>
        <dbReference type="ARBA" id="ARBA00022927"/>
    </source>
</evidence>
<dbReference type="Proteomes" id="UP000785200">
    <property type="component" value="Unassembled WGS sequence"/>
</dbReference>
<name>A0A9P6VMA1_9HELO</name>
<comment type="caution">
    <text evidence="16">The sequence shown here is derived from an EMBL/GenBank/DDBJ whole genome shotgun (WGS) entry which is preliminary data.</text>
</comment>
<evidence type="ECO:0000313" key="17">
    <source>
        <dbReference type="Proteomes" id="UP000785200"/>
    </source>
</evidence>
<evidence type="ECO:0000256" key="3">
    <source>
        <dbReference type="ARBA" id="ARBA00004620"/>
    </source>
</evidence>
<feature type="domain" description="Nucleoporin NSP1-like C-terminal" evidence="15">
    <location>
        <begin position="436"/>
        <end position="536"/>
    </location>
</feature>
<feature type="compositionally biased region" description="Gly residues" evidence="14">
    <location>
        <begin position="48"/>
        <end position="58"/>
    </location>
</feature>
<evidence type="ECO:0000256" key="14">
    <source>
        <dbReference type="SAM" id="MobiDB-lite"/>
    </source>
</evidence>
<keyword evidence="17" id="KW-1185">Reference proteome</keyword>
<dbReference type="Pfam" id="PF05064">
    <property type="entry name" value="Nsp1_C"/>
    <property type="match status" value="1"/>
</dbReference>
<dbReference type="GO" id="GO:0031965">
    <property type="term" value="C:nuclear membrane"/>
    <property type="evidence" value="ECO:0007669"/>
    <property type="project" value="UniProtKB-SubCell"/>
</dbReference>
<organism evidence="16 17">
    <name type="scientific">Hyphodiscus hymeniophilus</name>
    <dbReference type="NCBI Taxonomy" id="353542"/>
    <lineage>
        <taxon>Eukaryota</taxon>
        <taxon>Fungi</taxon>
        <taxon>Dikarya</taxon>
        <taxon>Ascomycota</taxon>
        <taxon>Pezizomycotina</taxon>
        <taxon>Leotiomycetes</taxon>
        <taxon>Helotiales</taxon>
        <taxon>Hyphodiscaceae</taxon>
        <taxon>Hyphodiscus</taxon>
    </lineage>
</organism>
<keyword evidence="6" id="KW-0509">mRNA transport</keyword>
<dbReference type="InterPro" id="IPR026010">
    <property type="entry name" value="NSP1/NUP62"/>
</dbReference>
<dbReference type="Gene3D" id="1.20.5.170">
    <property type="match status" value="1"/>
</dbReference>
<feature type="region of interest" description="Disordered" evidence="14">
    <location>
        <begin position="330"/>
        <end position="444"/>
    </location>
</feature>
<evidence type="ECO:0000256" key="11">
    <source>
        <dbReference type="ARBA" id="ARBA00068864"/>
    </source>
</evidence>
<gene>
    <name evidence="16" type="ORF">D0Z07_2519</name>
</gene>
<keyword evidence="7" id="KW-0653">Protein transport</keyword>
<feature type="compositionally biased region" description="Polar residues" evidence="14">
    <location>
        <begin position="330"/>
        <end position="343"/>
    </location>
</feature>
<feature type="compositionally biased region" description="Gly residues" evidence="14">
    <location>
        <begin position="8"/>
        <end position="28"/>
    </location>
</feature>
<comment type="subcellular location">
    <subcellularLocation>
        <location evidence="1">Nucleus membrane</location>
        <topology evidence="1">Peripheral membrane protein</topology>
        <orientation evidence="1">Cytoplasmic side</orientation>
    </subcellularLocation>
    <subcellularLocation>
        <location evidence="3">Nucleus membrane</location>
        <topology evidence="3">Peripheral membrane protein</topology>
        <orientation evidence="3">Nucleoplasmic side</orientation>
    </subcellularLocation>
    <subcellularLocation>
        <location evidence="2">Nucleus</location>
        <location evidence="2">Nuclear pore complex</location>
    </subcellularLocation>
</comment>
<dbReference type="GO" id="GO:0005543">
    <property type="term" value="F:phospholipid binding"/>
    <property type="evidence" value="ECO:0007669"/>
    <property type="project" value="TreeGrafter"/>
</dbReference>
<evidence type="ECO:0000256" key="9">
    <source>
        <dbReference type="ARBA" id="ARBA00023132"/>
    </source>
</evidence>
<keyword evidence="10" id="KW-0539">Nucleus</keyword>
<evidence type="ECO:0000256" key="8">
    <source>
        <dbReference type="ARBA" id="ARBA00023010"/>
    </source>
</evidence>
<feature type="region of interest" description="Disordered" evidence="14">
    <location>
        <begin position="1"/>
        <end position="318"/>
    </location>
</feature>
<evidence type="ECO:0000256" key="10">
    <source>
        <dbReference type="ARBA" id="ARBA00023242"/>
    </source>
</evidence>
<feature type="compositionally biased region" description="Low complexity" evidence="14">
    <location>
        <begin position="181"/>
        <end position="201"/>
    </location>
</feature>
<evidence type="ECO:0000256" key="1">
    <source>
        <dbReference type="ARBA" id="ARBA00004335"/>
    </source>
</evidence>
<keyword evidence="5" id="KW-0813">Transport</keyword>
<accession>A0A9P6VMA1</accession>
<proteinExistence type="inferred from homology"/>
<evidence type="ECO:0000256" key="4">
    <source>
        <dbReference type="ARBA" id="ARBA00005911"/>
    </source>
</evidence>
<feature type="compositionally biased region" description="Polar residues" evidence="14">
    <location>
        <begin position="625"/>
        <end position="634"/>
    </location>
</feature>
<keyword evidence="9" id="KW-0906">Nuclear pore complex</keyword>
<evidence type="ECO:0000313" key="16">
    <source>
        <dbReference type="EMBL" id="KAG0650633.1"/>
    </source>
</evidence>
<evidence type="ECO:0000256" key="13">
    <source>
        <dbReference type="ARBA" id="ARBA00081079"/>
    </source>
</evidence>
<evidence type="ECO:0000259" key="15">
    <source>
        <dbReference type="Pfam" id="PF05064"/>
    </source>
</evidence>
<feature type="compositionally biased region" description="Polar residues" evidence="14">
    <location>
        <begin position="161"/>
        <end position="180"/>
    </location>
</feature>
<feature type="compositionally biased region" description="Low complexity" evidence="14">
    <location>
        <begin position="273"/>
        <end position="297"/>
    </location>
</feature>
<dbReference type="OrthoDB" id="344345at2759"/>
<feature type="region of interest" description="Disordered" evidence="14">
    <location>
        <begin position="625"/>
        <end position="656"/>
    </location>
</feature>
<reference evidence="16" key="1">
    <citation type="submission" date="2019-07" db="EMBL/GenBank/DDBJ databases">
        <title>Hyphodiscus hymeniophilus genome sequencing and assembly.</title>
        <authorList>
            <person name="Kramer G."/>
            <person name="Nodwell J."/>
        </authorList>
    </citation>
    <scope>NUCLEOTIDE SEQUENCE</scope>
    <source>
        <strain evidence="16">ATCC 34498</strain>
    </source>
</reference>
<evidence type="ECO:0000256" key="5">
    <source>
        <dbReference type="ARBA" id="ARBA00022448"/>
    </source>
</evidence>
<dbReference type="PANTHER" id="PTHR12084:SF0">
    <property type="entry name" value="NUCLEAR PORE GLYCOPROTEIN P62"/>
    <property type="match status" value="1"/>
</dbReference>
<protein>
    <recommendedName>
        <fullName evidence="11">Nucleoporin NSP1</fullName>
    </recommendedName>
    <alternativeName>
        <fullName evidence="12">Nuclear pore protein NSP1</fullName>
    </alternativeName>
    <alternativeName>
        <fullName evidence="13">Nucleoskeletal-like protein</fullName>
    </alternativeName>
</protein>
<feature type="compositionally biased region" description="Polar residues" evidence="14">
    <location>
        <begin position="31"/>
        <end position="47"/>
    </location>
</feature>